<feature type="transmembrane region" description="Helical" evidence="2">
    <location>
        <begin position="68"/>
        <end position="86"/>
    </location>
</feature>
<dbReference type="RefSeq" id="WP_326019660.1">
    <property type="nucleotide sequence ID" value="NZ_JAOZYC010000136.1"/>
</dbReference>
<dbReference type="PANTHER" id="PTHR43156:SF2">
    <property type="entry name" value="STAGE II SPORULATION PROTEIN E"/>
    <property type="match status" value="1"/>
</dbReference>
<name>A0ABU6FAA3_9ACTN</name>
<dbReference type="InterPro" id="IPR052016">
    <property type="entry name" value="Bact_Sigma-Reg"/>
</dbReference>
<proteinExistence type="predicted"/>
<dbReference type="PANTHER" id="PTHR43156">
    <property type="entry name" value="STAGE II SPORULATION PROTEIN E-RELATED"/>
    <property type="match status" value="1"/>
</dbReference>
<reference evidence="4 5" key="1">
    <citation type="submission" date="2022-10" db="EMBL/GenBank/DDBJ databases">
        <authorList>
            <person name="Xie J."/>
            <person name="Shen N."/>
        </authorList>
    </citation>
    <scope>NUCLEOTIDE SEQUENCE [LARGE SCALE GENOMIC DNA]</scope>
    <source>
        <strain evidence="4 5">YIM65594</strain>
    </source>
</reference>
<dbReference type="SUPFAM" id="SSF81606">
    <property type="entry name" value="PP2C-like"/>
    <property type="match status" value="1"/>
</dbReference>
<accession>A0ABU6FAA3</accession>
<feature type="domain" description="PPM-type phosphatase" evidence="3">
    <location>
        <begin position="141"/>
        <end position="352"/>
    </location>
</feature>
<sequence>MAMSRGWRVAVSRRLTGNRLALTAAVVGSALVAALDTMADGWTPGAVALLIGPLLVCAHLGTRRTAAVAAWSLVLALGAAATHQRVAPPDFAAQFLALLAGSALAVRNAARHTAVALALARTTEVARVSQRALLRPVSVQFGGVTVRTRHHCPIPGSSTGGDLYDIVHTPYGARLLIGDVRGHGLDALGTAAATIGAFRDLAYLTPALGDLAEALDARISPDLGPEDFVTAIFAEFAPGEVRLVNCGHPAPVRLGKQIRLLEPPECALPLGLHPTPRPHRVFLQNGDRLLFYTDGLTEARDANGTVFPLLDQVGDALAAPAPSDALDALYDRVTAHADGPLTDDLALVLCQLNEQPLGSRSAPRTPSTPHKAT</sequence>
<keyword evidence="2" id="KW-0472">Membrane</keyword>
<organism evidence="4 5">
    <name type="scientific">Streptomyces endophyticus</name>
    <dbReference type="NCBI Taxonomy" id="714166"/>
    <lineage>
        <taxon>Bacteria</taxon>
        <taxon>Bacillati</taxon>
        <taxon>Actinomycetota</taxon>
        <taxon>Actinomycetes</taxon>
        <taxon>Kitasatosporales</taxon>
        <taxon>Streptomycetaceae</taxon>
        <taxon>Streptomyces</taxon>
    </lineage>
</organism>
<evidence type="ECO:0000256" key="2">
    <source>
        <dbReference type="SAM" id="Phobius"/>
    </source>
</evidence>
<dbReference type="InterPro" id="IPR036457">
    <property type="entry name" value="PPM-type-like_dom_sf"/>
</dbReference>
<keyword evidence="2" id="KW-1133">Transmembrane helix</keyword>
<gene>
    <name evidence="4" type="ORF">OKJ99_24990</name>
</gene>
<protein>
    <submittedName>
        <fullName evidence="4">Serine/threonine-protein phosphatase</fullName>
    </submittedName>
</protein>
<keyword evidence="5" id="KW-1185">Reference proteome</keyword>
<keyword evidence="1" id="KW-0378">Hydrolase</keyword>
<dbReference type="Proteomes" id="UP001354931">
    <property type="component" value="Unassembled WGS sequence"/>
</dbReference>
<evidence type="ECO:0000313" key="4">
    <source>
        <dbReference type="EMBL" id="MEB8340759.1"/>
    </source>
</evidence>
<evidence type="ECO:0000256" key="1">
    <source>
        <dbReference type="ARBA" id="ARBA00022801"/>
    </source>
</evidence>
<dbReference type="Gene3D" id="3.60.40.10">
    <property type="entry name" value="PPM-type phosphatase domain"/>
    <property type="match status" value="1"/>
</dbReference>
<dbReference type="Pfam" id="PF07228">
    <property type="entry name" value="SpoIIE"/>
    <property type="match status" value="1"/>
</dbReference>
<keyword evidence="2" id="KW-0812">Transmembrane</keyword>
<dbReference type="EMBL" id="JAOZYC010000136">
    <property type="protein sequence ID" value="MEB8340759.1"/>
    <property type="molecule type" value="Genomic_DNA"/>
</dbReference>
<evidence type="ECO:0000259" key="3">
    <source>
        <dbReference type="SMART" id="SM00331"/>
    </source>
</evidence>
<comment type="caution">
    <text evidence="4">The sequence shown here is derived from an EMBL/GenBank/DDBJ whole genome shotgun (WGS) entry which is preliminary data.</text>
</comment>
<feature type="transmembrane region" description="Helical" evidence="2">
    <location>
        <begin position="44"/>
        <end position="61"/>
    </location>
</feature>
<dbReference type="SMART" id="SM00331">
    <property type="entry name" value="PP2C_SIG"/>
    <property type="match status" value="1"/>
</dbReference>
<dbReference type="InterPro" id="IPR001932">
    <property type="entry name" value="PPM-type_phosphatase-like_dom"/>
</dbReference>
<evidence type="ECO:0000313" key="5">
    <source>
        <dbReference type="Proteomes" id="UP001354931"/>
    </source>
</evidence>